<dbReference type="InterPro" id="IPR008271">
    <property type="entry name" value="Ser/Thr_kinase_AS"/>
</dbReference>
<evidence type="ECO:0000256" key="4">
    <source>
        <dbReference type="SAM" id="MobiDB-lite"/>
    </source>
</evidence>
<evidence type="ECO:0000256" key="3">
    <source>
        <dbReference type="PROSITE-ProRule" id="PRU10141"/>
    </source>
</evidence>
<feature type="compositionally biased region" description="Low complexity" evidence="4">
    <location>
        <begin position="117"/>
        <end position="132"/>
    </location>
</feature>
<dbReference type="PANTHER" id="PTHR24348">
    <property type="entry name" value="SERINE/THREONINE-PROTEIN KINASE UNC-51-RELATED"/>
    <property type="match status" value="1"/>
</dbReference>
<keyword evidence="6" id="KW-0808">Transferase</keyword>
<keyword evidence="7" id="KW-1185">Reference proteome</keyword>
<dbReference type="InterPro" id="IPR045269">
    <property type="entry name" value="Atg1-like"/>
</dbReference>
<dbReference type="PROSITE" id="PS50011">
    <property type="entry name" value="PROTEIN_KINASE_DOM"/>
    <property type="match status" value="1"/>
</dbReference>
<dbReference type="Pfam" id="PF00069">
    <property type="entry name" value="Pkinase"/>
    <property type="match status" value="1"/>
</dbReference>
<proteinExistence type="predicted"/>
<evidence type="ECO:0000313" key="7">
    <source>
        <dbReference type="Proteomes" id="UP000193411"/>
    </source>
</evidence>
<feature type="binding site" evidence="3">
    <location>
        <position position="275"/>
    </location>
    <ligand>
        <name>ATP</name>
        <dbReference type="ChEBI" id="CHEBI:30616"/>
    </ligand>
</feature>
<sequence>MYHPNERRRAGQLRYRRLLLQAGASDLKSRYIYKQQDSSDALDVSGTGEVGPKSPTRSTRSRRSNSSSRPEVAATSGAASSRRSRSRTRSPSPSKAGGSPSMLTVGGGGAPKKRRPSGGSLLESPTSSSSSIPPLPPSPGGSVTSGGQESATTSWLRAHLPRTYGFFERFSPVDERDNWLAGSRRASSMSDLDRELGRGPGWSSRRCRRFQIASRMRRYEYEDEEYGDGEDEETDLGDNLTYHLDELIGQGAMGLVYRGTIKPPPPAHAVTIAVKHLHLPSANPHLNRKNFGKLIAAMSLADHPNVLTYFGSHIFDEDCFLFMEYCDGGTLSDWIKSNGPLHDLDRLRRWIRQLVSALDFLASHGIVHRDVKPANIMLVRDTLKITDFSSSKIHGMCCRKIHDARVVGTPSYMAPEIVGGNQTMEIRGAQDIWSLGCVIYEMLLAKPPFTEVDNVWSLYFILGNYARINIPPTPHNLVFVDSSTSSQATARAIPRLRHPHPSLRLHCRHPPRPRRQPIRLRHRSLSADQSISWCPTKAKPLKAGLARCWVTDSPCLAARNTDTRRAMQWSWKVLHQRGW</sequence>
<dbReference type="STRING" id="765915.A0A1Y2HSK4"/>
<feature type="compositionally biased region" description="Low complexity" evidence="4">
    <location>
        <begin position="54"/>
        <end position="81"/>
    </location>
</feature>
<protein>
    <submittedName>
        <fullName evidence="6">Kinase-like domain-containing protein</fullName>
    </submittedName>
</protein>
<dbReference type="AlphaFoldDB" id="A0A1Y2HSK4"/>
<evidence type="ECO:0000259" key="5">
    <source>
        <dbReference type="PROSITE" id="PS50011"/>
    </source>
</evidence>
<dbReference type="InterPro" id="IPR017441">
    <property type="entry name" value="Protein_kinase_ATP_BS"/>
</dbReference>
<evidence type="ECO:0000313" key="6">
    <source>
        <dbReference type="EMBL" id="ORZ37580.1"/>
    </source>
</evidence>
<dbReference type="Gene3D" id="1.10.510.10">
    <property type="entry name" value="Transferase(Phosphotransferase) domain 1"/>
    <property type="match status" value="1"/>
</dbReference>
<comment type="caution">
    <text evidence="6">The sequence shown here is derived from an EMBL/GenBank/DDBJ whole genome shotgun (WGS) entry which is preliminary data.</text>
</comment>
<keyword evidence="6" id="KW-0418">Kinase</keyword>
<dbReference type="PANTHER" id="PTHR24348:SF64">
    <property type="entry name" value="SERINE_THREONINE-PROTEIN KINASE DDB_G0278901-RELATED"/>
    <property type="match status" value="1"/>
</dbReference>
<dbReference type="InterPro" id="IPR000719">
    <property type="entry name" value="Prot_kinase_dom"/>
</dbReference>
<dbReference type="GO" id="GO:0004674">
    <property type="term" value="F:protein serine/threonine kinase activity"/>
    <property type="evidence" value="ECO:0007669"/>
    <property type="project" value="InterPro"/>
</dbReference>
<feature type="domain" description="Protein kinase" evidence="5">
    <location>
        <begin position="242"/>
        <end position="525"/>
    </location>
</feature>
<dbReference type="SMART" id="SM00220">
    <property type="entry name" value="S_TKc"/>
    <property type="match status" value="1"/>
</dbReference>
<dbReference type="GO" id="GO:0005524">
    <property type="term" value="F:ATP binding"/>
    <property type="evidence" value="ECO:0007669"/>
    <property type="project" value="UniProtKB-UniRule"/>
</dbReference>
<gene>
    <name evidence="6" type="ORF">BCR44DRAFT_1035978</name>
</gene>
<evidence type="ECO:0000256" key="1">
    <source>
        <dbReference type="ARBA" id="ARBA00022741"/>
    </source>
</evidence>
<feature type="region of interest" description="Disordered" evidence="4">
    <location>
        <begin position="24"/>
        <end position="153"/>
    </location>
</feature>
<dbReference type="SUPFAM" id="SSF56112">
    <property type="entry name" value="Protein kinase-like (PK-like)"/>
    <property type="match status" value="1"/>
</dbReference>
<accession>A0A1Y2HSK4</accession>
<dbReference type="OrthoDB" id="1043025at2759"/>
<dbReference type="GO" id="GO:0010506">
    <property type="term" value="P:regulation of autophagy"/>
    <property type="evidence" value="ECO:0007669"/>
    <property type="project" value="InterPro"/>
</dbReference>
<dbReference type="PROSITE" id="PS00107">
    <property type="entry name" value="PROTEIN_KINASE_ATP"/>
    <property type="match status" value="1"/>
</dbReference>
<keyword evidence="2 3" id="KW-0067">ATP-binding</keyword>
<dbReference type="CDD" id="cd14014">
    <property type="entry name" value="STKc_PknB_like"/>
    <property type="match status" value="1"/>
</dbReference>
<evidence type="ECO:0000256" key="2">
    <source>
        <dbReference type="ARBA" id="ARBA00022840"/>
    </source>
</evidence>
<organism evidence="6 7">
    <name type="scientific">Catenaria anguillulae PL171</name>
    <dbReference type="NCBI Taxonomy" id="765915"/>
    <lineage>
        <taxon>Eukaryota</taxon>
        <taxon>Fungi</taxon>
        <taxon>Fungi incertae sedis</taxon>
        <taxon>Blastocladiomycota</taxon>
        <taxon>Blastocladiomycetes</taxon>
        <taxon>Blastocladiales</taxon>
        <taxon>Catenariaceae</taxon>
        <taxon>Catenaria</taxon>
    </lineage>
</organism>
<feature type="compositionally biased region" description="Low complexity" evidence="4">
    <location>
        <begin position="89"/>
        <end position="101"/>
    </location>
</feature>
<dbReference type="GO" id="GO:0005737">
    <property type="term" value="C:cytoplasm"/>
    <property type="evidence" value="ECO:0007669"/>
    <property type="project" value="TreeGrafter"/>
</dbReference>
<keyword evidence="1 3" id="KW-0547">Nucleotide-binding</keyword>
<dbReference type="Proteomes" id="UP000193411">
    <property type="component" value="Unassembled WGS sequence"/>
</dbReference>
<name>A0A1Y2HSK4_9FUNG</name>
<dbReference type="PROSITE" id="PS00108">
    <property type="entry name" value="PROTEIN_KINASE_ST"/>
    <property type="match status" value="1"/>
</dbReference>
<reference evidence="6 7" key="1">
    <citation type="submission" date="2016-07" db="EMBL/GenBank/DDBJ databases">
        <title>Pervasive Adenine N6-methylation of Active Genes in Fungi.</title>
        <authorList>
            <consortium name="DOE Joint Genome Institute"/>
            <person name="Mondo S.J."/>
            <person name="Dannebaum R.O."/>
            <person name="Kuo R.C."/>
            <person name="Labutti K."/>
            <person name="Haridas S."/>
            <person name="Kuo A."/>
            <person name="Salamov A."/>
            <person name="Ahrendt S.R."/>
            <person name="Lipzen A."/>
            <person name="Sullivan W."/>
            <person name="Andreopoulos W.B."/>
            <person name="Clum A."/>
            <person name="Lindquist E."/>
            <person name="Daum C."/>
            <person name="Ramamoorthy G.K."/>
            <person name="Gryganskyi A."/>
            <person name="Culley D."/>
            <person name="Magnuson J.K."/>
            <person name="James T.Y."/>
            <person name="O'Malley M.A."/>
            <person name="Stajich J.E."/>
            <person name="Spatafora J.W."/>
            <person name="Visel A."/>
            <person name="Grigoriev I.V."/>
        </authorList>
    </citation>
    <scope>NUCLEOTIDE SEQUENCE [LARGE SCALE GENOMIC DNA]</scope>
    <source>
        <strain evidence="6 7">PL171</strain>
    </source>
</reference>
<dbReference type="EMBL" id="MCFL01000012">
    <property type="protein sequence ID" value="ORZ37580.1"/>
    <property type="molecule type" value="Genomic_DNA"/>
</dbReference>
<dbReference type="InterPro" id="IPR011009">
    <property type="entry name" value="Kinase-like_dom_sf"/>
</dbReference>